<accession>A0A0L0VCA1</accession>
<comment type="caution">
    <text evidence="2">The sequence shown here is derived from an EMBL/GenBank/DDBJ whole genome shotgun (WGS) entry which is preliminary data.</text>
</comment>
<dbReference type="STRING" id="1165861.A0A0L0VCA1"/>
<feature type="region of interest" description="Disordered" evidence="1">
    <location>
        <begin position="97"/>
        <end position="148"/>
    </location>
</feature>
<dbReference type="Proteomes" id="UP000054564">
    <property type="component" value="Unassembled WGS sequence"/>
</dbReference>
<gene>
    <name evidence="2" type="ORF">PSTG_09882</name>
</gene>
<evidence type="ECO:0000313" key="3">
    <source>
        <dbReference type="Proteomes" id="UP000054564"/>
    </source>
</evidence>
<sequence length="660" mass="72101">MATMLHHGSASSTWSSESSELPVTPTLSATIDNETLQPTPQVSHETSRLLSAVPFLNATTISLSKSETNIADLVKPTGAISPILRPSPSLSTIHQKLERVEQKDSTSFGPHGRRRSNSLSERDRPSIDKSDSKVPPLAERRRSETSRYLGTDDFKSAFATNLLKLKEREKVEGDPAVQSSDIVLKTSEVGGNLAPIAQPKDSSGVAPLMGSNSRTAKSDQPDPGNPAVPVPESHGEPSRKAYNAAQISSTVGHLMNLPAEEISTQLDKHFSQLKSDRMEDELEARNEVITILAHQMSNQLEVNDKLLHELAALRAAYASLQSSCSDYVDELEFLKIRFRAAETEREMERARRVSEDKARGLGQLVNDSKKAFCRLQAEVLHHDKRRSLQNYHLEPRRNSSFILAGEVGTSSTSTRRNSSYILGSETPGMLHTEVNRSTSLVLSSENPQKINGKSQGGLTSLSEPVYEGDKYNSFGRMIPAAGLMNIKPERPPRSAARTDLTSPASIQFQKNLALNSIVVTPGTNCVSQTSDHTNIDEIEQLRQRCARLELELNESEDSRMASQDALDALKNFISIQPQSDLSTIKLPPLPTDMQPEDNHDEANSGGWNITNLITRSYPSKSIGTGPPSPYLKSPSIHGSPAFGNAFGGFSSLWGRSPVLG</sequence>
<dbReference type="EMBL" id="AJIL01000076">
    <property type="protein sequence ID" value="KNE96898.1"/>
    <property type="molecule type" value="Genomic_DNA"/>
</dbReference>
<reference evidence="3" key="1">
    <citation type="submission" date="2014-03" db="EMBL/GenBank/DDBJ databases">
        <title>The Genome Sequence of Puccinia striiformis f. sp. tritici PST-78.</title>
        <authorList>
            <consortium name="The Broad Institute Genome Sequencing Platform"/>
            <person name="Cuomo C."/>
            <person name="Hulbert S."/>
            <person name="Chen X."/>
            <person name="Walker B."/>
            <person name="Young S.K."/>
            <person name="Zeng Q."/>
            <person name="Gargeya S."/>
            <person name="Fitzgerald M."/>
            <person name="Haas B."/>
            <person name="Abouelleil A."/>
            <person name="Alvarado L."/>
            <person name="Arachchi H.M."/>
            <person name="Berlin A.M."/>
            <person name="Chapman S.B."/>
            <person name="Goldberg J."/>
            <person name="Griggs A."/>
            <person name="Gujja S."/>
            <person name="Hansen M."/>
            <person name="Howarth C."/>
            <person name="Imamovic A."/>
            <person name="Larimer J."/>
            <person name="McCowan C."/>
            <person name="Montmayeur A."/>
            <person name="Murphy C."/>
            <person name="Neiman D."/>
            <person name="Pearson M."/>
            <person name="Priest M."/>
            <person name="Roberts A."/>
            <person name="Saif S."/>
            <person name="Shea T."/>
            <person name="Sisk P."/>
            <person name="Sykes S."/>
            <person name="Wortman J."/>
            <person name="Nusbaum C."/>
            <person name="Birren B."/>
        </authorList>
    </citation>
    <scope>NUCLEOTIDE SEQUENCE [LARGE SCALE GENOMIC DNA]</scope>
    <source>
        <strain evidence="3">race PST-78</strain>
    </source>
</reference>
<feature type="compositionally biased region" description="Low complexity" evidence="1">
    <location>
        <begin position="9"/>
        <end position="19"/>
    </location>
</feature>
<dbReference type="AlphaFoldDB" id="A0A0L0VCA1"/>
<feature type="compositionally biased region" description="Basic and acidic residues" evidence="1">
    <location>
        <begin position="120"/>
        <end position="148"/>
    </location>
</feature>
<keyword evidence="3" id="KW-1185">Reference proteome</keyword>
<name>A0A0L0VCA1_9BASI</name>
<dbReference type="OrthoDB" id="2505754at2759"/>
<evidence type="ECO:0000313" key="2">
    <source>
        <dbReference type="EMBL" id="KNE96898.1"/>
    </source>
</evidence>
<organism evidence="2 3">
    <name type="scientific">Puccinia striiformis f. sp. tritici PST-78</name>
    <dbReference type="NCBI Taxonomy" id="1165861"/>
    <lineage>
        <taxon>Eukaryota</taxon>
        <taxon>Fungi</taxon>
        <taxon>Dikarya</taxon>
        <taxon>Basidiomycota</taxon>
        <taxon>Pucciniomycotina</taxon>
        <taxon>Pucciniomycetes</taxon>
        <taxon>Pucciniales</taxon>
        <taxon>Pucciniaceae</taxon>
        <taxon>Puccinia</taxon>
    </lineage>
</organism>
<protein>
    <submittedName>
        <fullName evidence="2">Uncharacterized protein</fullName>
    </submittedName>
</protein>
<feature type="region of interest" description="Disordered" evidence="1">
    <location>
        <begin position="1"/>
        <end position="23"/>
    </location>
</feature>
<evidence type="ECO:0000256" key="1">
    <source>
        <dbReference type="SAM" id="MobiDB-lite"/>
    </source>
</evidence>
<feature type="region of interest" description="Disordered" evidence="1">
    <location>
        <begin position="192"/>
        <end position="240"/>
    </location>
</feature>
<proteinExistence type="predicted"/>